<gene>
    <name evidence="1" type="ordered locus">Pogu_1484</name>
</gene>
<name>H6QC39_PYROT</name>
<evidence type="ECO:0000313" key="2">
    <source>
        <dbReference type="Proteomes" id="UP000009062"/>
    </source>
</evidence>
<keyword evidence="2" id="KW-1185">Reference proteome</keyword>
<dbReference type="EMBL" id="CP003316">
    <property type="protein sequence ID" value="AFA39511.1"/>
    <property type="molecule type" value="Genomic_DNA"/>
</dbReference>
<dbReference type="AlphaFoldDB" id="H6QC39"/>
<evidence type="ECO:0000313" key="1">
    <source>
        <dbReference type="EMBL" id="AFA39511.1"/>
    </source>
</evidence>
<reference evidence="1 2" key="1">
    <citation type="journal article" date="2012" name="Stand. Genomic Sci.">
        <title>Complete genome sequence of Pyrobaculum oguniense.</title>
        <authorList>
            <person name="Bernick D.L."/>
            <person name="Karplus K."/>
            <person name="Lui L.M."/>
            <person name="Coker J.K."/>
            <person name="Murphy J.N."/>
            <person name="Chan P.P."/>
            <person name="Cozen A.E."/>
            <person name="Lowe T.M."/>
        </authorList>
    </citation>
    <scope>NUCLEOTIDE SEQUENCE [LARGE SCALE GENOMIC DNA]</scope>
    <source>
        <strain evidence="1 2">TE7</strain>
    </source>
</reference>
<dbReference type="Proteomes" id="UP000009062">
    <property type="component" value="Chromosome"/>
</dbReference>
<dbReference type="HOGENOM" id="CLU_140141_0_0_2"/>
<evidence type="ECO:0008006" key="3">
    <source>
        <dbReference type="Google" id="ProtNLM"/>
    </source>
</evidence>
<sequence length="150" mass="16845">MIVFVDESGAKSPCNCVALGAVAFEAKYGVTYMELGRHVLERIRRLARVGGELKWGDVRRRADVRLVMRLISEVAEVRYKVFHFASYADVEKALEELAEGALLIVVDNQLLARKPHIGARIIERDSRKVPGLQLADIIAGHARQKHCIRL</sequence>
<accession>H6QC39</accession>
<dbReference type="STRING" id="698757.Pogu_1484"/>
<proteinExistence type="predicted"/>
<dbReference type="eggNOG" id="arCOG07690">
    <property type="taxonomic scope" value="Archaea"/>
</dbReference>
<dbReference type="KEGG" id="pog:Pogu_1484"/>
<dbReference type="Pfam" id="PF12686">
    <property type="entry name" value="DUF3800"/>
    <property type="match status" value="1"/>
</dbReference>
<dbReference type="InterPro" id="IPR024524">
    <property type="entry name" value="DUF3800"/>
</dbReference>
<protein>
    <recommendedName>
        <fullName evidence="3">DUF3800 domain-containing protein</fullName>
    </recommendedName>
</protein>
<organism evidence="1 2">
    <name type="scientific">Pyrobaculum oguniense (strain DSM 13380 / JCM 10595 / TE7)</name>
    <dbReference type="NCBI Taxonomy" id="698757"/>
    <lineage>
        <taxon>Archaea</taxon>
        <taxon>Thermoproteota</taxon>
        <taxon>Thermoprotei</taxon>
        <taxon>Thermoproteales</taxon>
        <taxon>Thermoproteaceae</taxon>
        <taxon>Pyrobaculum</taxon>
    </lineage>
</organism>